<dbReference type="GO" id="GO:0005886">
    <property type="term" value="C:plasma membrane"/>
    <property type="evidence" value="ECO:0007669"/>
    <property type="project" value="UniProtKB-SubCell"/>
</dbReference>
<evidence type="ECO:0000256" key="6">
    <source>
        <dbReference type="ARBA" id="ARBA00023136"/>
    </source>
</evidence>
<keyword evidence="2" id="KW-0813">Transport</keyword>
<dbReference type="RefSeq" id="WP_078808461.1">
    <property type="nucleotide sequence ID" value="NZ_FUXI01000048.1"/>
</dbReference>
<evidence type="ECO:0000256" key="5">
    <source>
        <dbReference type="ARBA" id="ARBA00022989"/>
    </source>
</evidence>
<feature type="transmembrane region" description="Helical" evidence="7">
    <location>
        <begin position="107"/>
        <end position="124"/>
    </location>
</feature>
<dbReference type="InterPro" id="IPR036259">
    <property type="entry name" value="MFS_trans_sf"/>
</dbReference>
<evidence type="ECO:0000313" key="10">
    <source>
        <dbReference type="Proteomes" id="UP000190328"/>
    </source>
</evidence>
<evidence type="ECO:0000256" key="7">
    <source>
        <dbReference type="SAM" id="Phobius"/>
    </source>
</evidence>
<dbReference type="SUPFAM" id="SSF103473">
    <property type="entry name" value="MFS general substrate transporter"/>
    <property type="match status" value="1"/>
</dbReference>
<keyword evidence="6 7" id="KW-0472">Membrane</keyword>
<accession>A0A1T4RFP3</accession>
<keyword evidence="5 7" id="KW-1133">Transmembrane helix</keyword>
<dbReference type="InterPro" id="IPR050171">
    <property type="entry name" value="MFS_Transporters"/>
</dbReference>
<name>A0A1T4RFP3_9ENTE</name>
<feature type="transmembrane region" description="Helical" evidence="7">
    <location>
        <begin position="376"/>
        <end position="396"/>
    </location>
</feature>
<dbReference type="STRING" id="263852.SAMN02745116_02582"/>
<evidence type="ECO:0000256" key="1">
    <source>
        <dbReference type="ARBA" id="ARBA00004651"/>
    </source>
</evidence>
<dbReference type="OrthoDB" id="3268460at2"/>
<dbReference type="InterPro" id="IPR020846">
    <property type="entry name" value="MFS_dom"/>
</dbReference>
<dbReference type="Pfam" id="PF07690">
    <property type="entry name" value="MFS_1"/>
    <property type="match status" value="1"/>
</dbReference>
<feature type="transmembrane region" description="Helical" evidence="7">
    <location>
        <begin position="286"/>
        <end position="307"/>
    </location>
</feature>
<keyword evidence="3" id="KW-1003">Cell membrane</keyword>
<dbReference type="AlphaFoldDB" id="A0A1T4RFP3"/>
<dbReference type="InterPro" id="IPR011701">
    <property type="entry name" value="MFS"/>
</dbReference>
<dbReference type="EMBL" id="FUXI01000048">
    <property type="protein sequence ID" value="SKA14795.1"/>
    <property type="molecule type" value="Genomic_DNA"/>
</dbReference>
<dbReference type="Gene3D" id="1.20.1250.20">
    <property type="entry name" value="MFS general substrate transporter like domains"/>
    <property type="match status" value="1"/>
</dbReference>
<feature type="transmembrane region" description="Helical" evidence="7">
    <location>
        <begin position="54"/>
        <end position="74"/>
    </location>
</feature>
<keyword evidence="4 7" id="KW-0812">Transmembrane</keyword>
<protein>
    <submittedName>
        <fullName evidence="9">Na+/melibiose symporter</fullName>
    </submittedName>
</protein>
<feature type="transmembrane region" description="Helical" evidence="7">
    <location>
        <begin position="313"/>
        <end position="337"/>
    </location>
</feature>
<feature type="transmembrane region" description="Helical" evidence="7">
    <location>
        <begin position="349"/>
        <end position="370"/>
    </location>
</feature>
<feature type="transmembrane region" description="Helical" evidence="7">
    <location>
        <begin position="226"/>
        <end position="245"/>
    </location>
</feature>
<keyword evidence="10" id="KW-1185">Reference proteome</keyword>
<dbReference type="Proteomes" id="UP000190328">
    <property type="component" value="Unassembled WGS sequence"/>
</dbReference>
<sequence length="405" mass="45331">MKLKKYFLVYHGLPKNVYFVCLNRLFSSLIIFVYPLLTNYITLKLGATDAEAGGFVSIALLVNLFSIFIGGFLGDKYSAKNLLLFGQFALSICSIACSLFIGKSIVVAFLIILSGIFGFTNPLYNVLILDNSKDDLNIKKRGFSLLYFFLNLGVAIGPLLSGMWFEKLLPLYFLSVGISNLVMAVLFLAFYKQNRSTTKTPKKHEEKLSKIFVETFKNNHLAIKTILFSILNYFIYIQISYGIPIQLNDWFHDGPKIYGLLMLINAILVLTLTPIISGITHNLNPIFLMSIGSLFYMLSFLSVLLFSGFVASILFISICTIGEILIQTNISLVVSILSEKSMEGRMNSYLLIISSFGNILGTSMFGFLITQTSLSIGWLAITILSVIYAGLMYQIYLASKRKKHI</sequence>
<feature type="transmembrane region" description="Helical" evidence="7">
    <location>
        <begin position="81"/>
        <end position="101"/>
    </location>
</feature>
<feature type="transmembrane region" description="Helical" evidence="7">
    <location>
        <begin position="145"/>
        <end position="165"/>
    </location>
</feature>
<evidence type="ECO:0000256" key="3">
    <source>
        <dbReference type="ARBA" id="ARBA00022475"/>
    </source>
</evidence>
<dbReference type="GO" id="GO:0022857">
    <property type="term" value="F:transmembrane transporter activity"/>
    <property type="evidence" value="ECO:0007669"/>
    <property type="project" value="InterPro"/>
</dbReference>
<dbReference type="PROSITE" id="PS50850">
    <property type="entry name" value="MFS"/>
    <property type="match status" value="1"/>
</dbReference>
<organism evidence="9 10">
    <name type="scientific">Pilibacter termitis</name>
    <dbReference type="NCBI Taxonomy" id="263852"/>
    <lineage>
        <taxon>Bacteria</taxon>
        <taxon>Bacillati</taxon>
        <taxon>Bacillota</taxon>
        <taxon>Bacilli</taxon>
        <taxon>Lactobacillales</taxon>
        <taxon>Enterococcaceae</taxon>
        <taxon>Pilibacter</taxon>
    </lineage>
</organism>
<dbReference type="PANTHER" id="PTHR23517">
    <property type="entry name" value="RESISTANCE PROTEIN MDTM, PUTATIVE-RELATED-RELATED"/>
    <property type="match status" value="1"/>
</dbReference>
<feature type="transmembrane region" description="Helical" evidence="7">
    <location>
        <begin position="257"/>
        <end position="279"/>
    </location>
</feature>
<comment type="subcellular location">
    <subcellularLocation>
        <location evidence="1">Cell membrane</location>
        <topology evidence="1">Multi-pass membrane protein</topology>
    </subcellularLocation>
</comment>
<reference evidence="9 10" key="1">
    <citation type="submission" date="2017-02" db="EMBL/GenBank/DDBJ databases">
        <authorList>
            <person name="Peterson S.W."/>
        </authorList>
    </citation>
    <scope>NUCLEOTIDE SEQUENCE [LARGE SCALE GENOMIC DNA]</scope>
    <source>
        <strain evidence="9 10">ATCC BAA-1030</strain>
    </source>
</reference>
<dbReference type="PANTHER" id="PTHR23517:SF3">
    <property type="entry name" value="INTEGRAL MEMBRANE TRANSPORT PROTEIN"/>
    <property type="match status" value="1"/>
</dbReference>
<evidence type="ECO:0000256" key="4">
    <source>
        <dbReference type="ARBA" id="ARBA00022692"/>
    </source>
</evidence>
<gene>
    <name evidence="9" type="ORF">SAMN02745116_02582</name>
</gene>
<evidence type="ECO:0000313" key="9">
    <source>
        <dbReference type="EMBL" id="SKA14795.1"/>
    </source>
</evidence>
<feature type="transmembrane region" description="Helical" evidence="7">
    <location>
        <begin position="171"/>
        <end position="191"/>
    </location>
</feature>
<proteinExistence type="predicted"/>
<evidence type="ECO:0000256" key="2">
    <source>
        <dbReference type="ARBA" id="ARBA00022448"/>
    </source>
</evidence>
<feature type="domain" description="Major facilitator superfamily (MFS) profile" evidence="8">
    <location>
        <begin position="16"/>
        <end position="402"/>
    </location>
</feature>
<evidence type="ECO:0000259" key="8">
    <source>
        <dbReference type="PROSITE" id="PS50850"/>
    </source>
</evidence>
<feature type="transmembrane region" description="Helical" evidence="7">
    <location>
        <begin position="21"/>
        <end position="42"/>
    </location>
</feature>